<dbReference type="GO" id="GO:0005829">
    <property type="term" value="C:cytosol"/>
    <property type="evidence" value="ECO:0007669"/>
    <property type="project" value="TreeGrafter"/>
</dbReference>
<dbReference type="Gene3D" id="1.10.260.40">
    <property type="entry name" value="lambda repressor-like DNA-binding domains"/>
    <property type="match status" value="1"/>
</dbReference>
<dbReference type="SUPFAM" id="SSF47413">
    <property type="entry name" value="lambda repressor-like DNA-binding domains"/>
    <property type="match status" value="1"/>
</dbReference>
<dbReference type="RefSeq" id="WP_005820299.1">
    <property type="nucleotide sequence ID" value="NZ_CP029206.1"/>
</dbReference>
<dbReference type="AlphaFoldDB" id="A0A2U8FHH7"/>
<dbReference type="CDD" id="cd00093">
    <property type="entry name" value="HTH_XRE"/>
    <property type="match status" value="1"/>
</dbReference>
<reference evidence="4" key="1">
    <citation type="submission" date="2018-05" db="EMBL/GenBank/DDBJ databases">
        <title>Complete genome sequence of Actinobacillus porcitonsillarum reference strain 9953L55 (CCUG 46996).</title>
        <authorList>
            <person name="Dona V."/>
            <person name="Perreten V."/>
        </authorList>
    </citation>
    <scope>NUCLEOTIDE SEQUENCE [LARGE SCALE GENOMIC DNA]</scope>
    <source>
        <strain evidence="4">9953L55</strain>
    </source>
</reference>
<gene>
    <name evidence="3" type="ORF">DDU33_02380</name>
</gene>
<evidence type="ECO:0000259" key="2">
    <source>
        <dbReference type="PROSITE" id="PS50943"/>
    </source>
</evidence>
<evidence type="ECO:0000256" key="1">
    <source>
        <dbReference type="ARBA" id="ARBA00023125"/>
    </source>
</evidence>
<dbReference type="PANTHER" id="PTHR46797:SF1">
    <property type="entry name" value="METHYLPHOSPHONATE SYNTHASE"/>
    <property type="match status" value="1"/>
</dbReference>
<dbReference type="Proteomes" id="UP000244920">
    <property type="component" value="Chromosome"/>
</dbReference>
<name>A0A2U8FHH7_9PAST</name>
<dbReference type="SMART" id="SM00530">
    <property type="entry name" value="HTH_XRE"/>
    <property type="match status" value="1"/>
</dbReference>
<dbReference type="GO" id="GO:0003677">
    <property type="term" value="F:DNA binding"/>
    <property type="evidence" value="ECO:0007669"/>
    <property type="project" value="UniProtKB-KW"/>
</dbReference>
<feature type="domain" description="HTH cro/C1-type" evidence="2">
    <location>
        <begin position="7"/>
        <end position="61"/>
    </location>
</feature>
<dbReference type="PANTHER" id="PTHR46797">
    <property type="entry name" value="HTH-TYPE TRANSCRIPTIONAL REGULATOR"/>
    <property type="match status" value="1"/>
</dbReference>
<evidence type="ECO:0000313" key="4">
    <source>
        <dbReference type="Proteomes" id="UP000244920"/>
    </source>
</evidence>
<accession>A0A2U8FHH7</accession>
<dbReference type="Pfam" id="PF01381">
    <property type="entry name" value="HTH_3"/>
    <property type="match status" value="1"/>
</dbReference>
<dbReference type="InterPro" id="IPR001387">
    <property type="entry name" value="Cro/C1-type_HTH"/>
</dbReference>
<sequence length="135" mass="15495">MKINEKIRFLRESKSLTQDEMADRLGMSTNGYAKIERGETRLTIPKLEQIVEVFDTDILELMSLGERNVVYFQESGNNHSLNIINPTSQDLASEIIQLKQTISHQQEMLSAKNELIALQKSQLETLQKMVEKLSQ</sequence>
<keyword evidence="1" id="KW-0238">DNA-binding</keyword>
<dbReference type="EMBL" id="CP029206">
    <property type="protein sequence ID" value="AWI50412.1"/>
    <property type="molecule type" value="Genomic_DNA"/>
</dbReference>
<evidence type="ECO:0000313" key="3">
    <source>
        <dbReference type="EMBL" id="AWI50412.1"/>
    </source>
</evidence>
<keyword evidence="4" id="KW-1185">Reference proteome</keyword>
<dbReference type="GO" id="GO:0003700">
    <property type="term" value="F:DNA-binding transcription factor activity"/>
    <property type="evidence" value="ECO:0007669"/>
    <property type="project" value="TreeGrafter"/>
</dbReference>
<proteinExistence type="predicted"/>
<organism evidence="3 4">
    <name type="scientific">Actinobacillus porcitonsillarum</name>
    <dbReference type="NCBI Taxonomy" id="189834"/>
    <lineage>
        <taxon>Bacteria</taxon>
        <taxon>Pseudomonadati</taxon>
        <taxon>Pseudomonadota</taxon>
        <taxon>Gammaproteobacteria</taxon>
        <taxon>Pasteurellales</taxon>
        <taxon>Pasteurellaceae</taxon>
        <taxon>Actinobacillus</taxon>
    </lineage>
</organism>
<dbReference type="PROSITE" id="PS50943">
    <property type="entry name" value="HTH_CROC1"/>
    <property type="match status" value="1"/>
</dbReference>
<protein>
    <submittedName>
        <fullName evidence="3">XRE family transcriptional regulator</fullName>
    </submittedName>
</protein>
<dbReference type="KEGG" id="apor:DDU33_02380"/>
<dbReference type="InterPro" id="IPR050807">
    <property type="entry name" value="TransReg_Diox_bact_type"/>
</dbReference>
<dbReference type="InterPro" id="IPR010982">
    <property type="entry name" value="Lambda_DNA-bd_dom_sf"/>
</dbReference>